<evidence type="ECO:0000259" key="1">
    <source>
        <dbReference type="Pfam" id="PF01266"/>
    </source>
</evidence>
<dbReference type="Proteomes" id="UP001174936">
    <property type="component" value="Unassembled WGS sequence"/>
</dbReference>
<comment type="caution">
    <text evidence="2">The sequence shown here is derived from an EMBL/GenBank/DDBJ whole genome shotgun (WGS) entry which is preliminary data.</text>
</comment>
<dbReference type="AlphaFoldDB" id="A0AA40CRS0"/>
<dbReference type="Gene3D" id="3.30.9.10">
    <property type="entry name" value="D-Amino Acid Oxidase, subunit A, domain 2"/>
    <property type="match status" value="1"/>
</dbReference>
<dbReference type="Pfam" id="PF01266">
    <property type="entry name" value="DAO"/>
    <property type="match status" value="1"/>
</dbReference>
<dbReference type="InterPro" id="IPR006076">
    <property type="entry name" value="FAD-dep_OxRdtase"/>
</dbReference>
<dbReference type="GO" id="GO:0005829">
    <property type="term" value="C:cytosol"/>
    <property type="evidence" value="ECO:0007669"/>
    <property type="project" value="GOC"/>
</dbReference>
<organism evidence="2 3">
    <name type="scientific">Cercophora newfieldiana</name>
    <dbReference type="NCBI Taxonomy" id="92897"/>
    <lineage>
        <taxon>Eukaryota</taxon>
        <taxon>Fungi</taxon>
        <taxon>Dikarya</taxon>
        <taxon>Ascomycota</taxon>
        <taxon>Pezizomycotina</taxon>
        <taxon>Sordariomycetes</taxon>
        <taxon>Sordariomycetidae</taxon>
        <taxon>Sordariales</taxon>
        <taxon>Lasiosphaeriaceae</taxon>
        <taxon>Cercophora</taxon>
    </lineage>
</organism>
<dbReference type="Gene3D" id="3.50.50.60">
    <property type="entry name" value="FAD/NAD(P)-binding domain"/>
    <property type="match status" value="1"/>
</dbReference>
<dbReference type="InterPro" id="IPR036188">
    <property type="entry name" value="FAD/NAD-bd_sf"/>
</dbReference>
<dbReference type="PANTHER" id="PTHR13847">
    <property type="entry name" value="SARCOSINE DEHYDROGENASE-RELATED"/>
    <property type="match status" value="1"/>
</dbReference>
<dbReference type="GO" id="GO:0042147">
    <property type="term" value="P:retrograde transport, endosome to Golgi"/>
    <property type="evidence" value="ECO:0007669"/>
    <property type="project" value="TreeGrafter"/>
</dbReference>
<feature type="domain" description="FAD dependent oxidoreductase" evidence="1">
    <location>
        <begin position="19"/>
        <end position="409"/>
    </location>
</feature>
<dbReference type="GO" id="GO:0005770">
    <property type="term" value="C:late endosome"/>
    <property type="evidence" value="ECO:0007669"/>
    <property type="project" value="TreeGrafter"/>
</dbReference>
<gene>
    <name evidence="2" type="ORF">B0T16DRAFT_414218</name>
</gene>
<name>A0AA40CRS0_9PEZI</name>
<dbReference type="EMBL" id="JAULSV010000004">
    <property type="protein sequence ID" value="KAK0646759.1"/>
    <property type="molecule type" value="Genomic_DNA"/>
</dbReference>
<evidence type="ECO:0000313" key="2">
    <source>
        <dbReference type="EMBL" id="KAK0646759.1"/>
    </source>
</evidence>
<keyword evidence="3" id="KW-1185">Reference proteome</keyword>
<proteinExistence type="predicted"/>
<dbReference type="PANTHER" id="PTHR13847:SF185">
    <property type="entry name" value="FAD DEPENDENT OXIDOREDUCTASE SUPERFAMILY (AFU_ORTHOLOGUE AFUA_3G02360)"/>
    <property type="match status" value="1"/>
</dbReference>
<dbReference type="SUPFAM" id="SSF51905">
    <property type="entry name" value="FAD/NAD(P)-binding domain"/>
    <property type="match status" value="1"/>
</dbReference>
<reference evidence="2" key="1">
    <citation type="submission" date="2023-06" db="EMBL/GenBank/DDBJ databases">
        <title>Genome-scale phylogeny and comparative genomics of the fungal order Sordariales.</title>
        <authorList>
            <consortium name="Lawrence Berkeley National Laboratory"/>
            <person name="Hensen N."/>
            <person name="Bonometti L."/>
            <person name="Westerberg I."/>
            <person name="Brannstrom I.O."/>
            <person name="Guillou S."/>
            <person name="Cros-Aarteil S."/>
            <person name="Calhoun S."/>
            <person name="Haridas S."/>
            <person name="Kuo A."/>
            <person name="Mondo S."/>
            <person name="Pangilinan J."/>
            <person name="Riley R."/>
            <person name="Labutti K."/>
            <person name="Andreopoulos B."/>
            <person name="Lipzen A."/>
            <person name="Chen C."/>
            <person name="Yanf M."/>
            <person name="Daum C."/>
            <person name="Ng V."/>
            <person name="Clum A."/>
            <person name="Steindorff A."/>
            <person name="Ohm R."/>
            <person name="Martin F."/>
            <person name="Silar P."/>
            <person name="Natvig D."/>
            <person name="Lalanne C."/>
            <person name="Gautier V."/>
            <person name="Ament-Velasquez S.L."/>
            <person name="Kruys A."/>
            <person name="Hutchinson M.I."/>
            <person name="Powell A.J."/>
            <person name="Barry K."/>
            <person name="Miller A.N."/>
            <person name="Grigoriev I.V."/>
            <person name="Debuchy R."/>
            <person name="Gladieux P."/>
            <person name="Thoren M.H."/>
            <person name="Johannesson H."/>
        </authorList>
    </citation>
    <scope>NUCLEOTIDE SEQUENCE</scope>
    <source>
        <strain evidence="2">SMH2532-1</strain>
    </source>
</reference>
<sequence>MAGPLRQVTAMTNAQGPTVILGAGIIGLSTAYHLALALRGQNNPILVADPSSGICLGASGQCEGALGEFGFDEQVQPLGKLSYKLYSELAARAKAVSGHAFRSVGYSPLIVHTVFSHKYDPSNPRLPYPVAGPEELSKLPSWLRVQDSWKGGLINDGSTAARVDPPTFCHFLQDECEKLGVEFLTYAEAVRIDQQAGEEVSTLELRIGGSEIRQVACRNLIISAGSWSPALFSRLFPSVDINLRLAPKQHVQTWLRFSAEDATDGKSVETDAEACHQVWLSPLDENDDIHISSFTNGELYAAGALERVAGKTPPLPENVQPSPKELDELEERVRRYVYLDKRRMLNNGKAFMPAVPQGRPIMDRVPPEIFASRMNSSKEGHSLDVFLSFGHDLDGFTLGLGSGKVMAELLLAEESSIDMSPFKLPLKDQRQAGLNCTIL</sequence>
<protein>
    <submittedName>
        <fullName evidence="2">FAD dependent oxidoreductase</fullName>
    </submittedName>
</protein>
<evidence type="ECO:0000313" key="3">
    <source>
        <dbReference type="Proteomes" id="UP001174936"/>
    </source>
</evidence>
<accession>A0AA40CRS0</accession>